<evidence type="ECO:0000313" key="30">
    <source>
        <dbReference type="Proteomes" id="UP000261620"/>
    </source>
</evidence>
<dbReference type="SUPFAM" id="SSF82895">
    <property type="entry name" value="TSP-1 type 1 repeat"/>
    <property type="match status" value="2"/>
</dbReference>
<dbReference type="SMART" id="SM00057">
    <property type="entry name" value="FIMAC"/>
    <property type="match status" value="2"/>
</dbReference>
<keyword evidence="14" id="KW-0391">Immunity</keyword>
<dbReference type="SUPFAM" id="SSF57424">
    <property type="entry name" value="LDL receptor-like module"/>
    <property type="match status" value="1"/>
</dbReference>
<keyword evidence="15" id="KW-0180">Complement pathway</keyword>
<reference evidence="29" key="1">
    <citation type="submission" date="2025-08" db="UniProtKB">
        <authorList>
            <consortium name="Ensembl"/>
        </authorList>
    </citation>
    <scope>IDENTIFICATION</scope>
</reference>
<dbReference type="Pfam" id="PF00090">
    <property type="entry name" value="TSP_1"/>
    <property type="match status" value="2"/>
</dbReference>
<accession>A0A3Q3VSR5</accession>
<dbReference type="InterPro" id="IPR048831">
    <property type="entry name" value="C8A_B_C6_EGF-like"/>
</dbReference>
<evidence type="ECO:0000256" key="9">
    <source>
        <dbReference type="ARBA" id="ARBA00022659"/>
    </source>
</evidence>
<dbReference type="GO" id="GO:0044218">
    <property type="term" value="C:other organism cell membrane"/>
    <property type="evidence" value="ECO:0007669"/>
    <property type="project" value="UniProtKB-KW"/>
</dbReference>
<keyword evidence="17" id="KW-0472">Membrane</keyword>
<dbReference type="InterPro" id="IPR036055">
    <property type="entry name" value="LDL_receptor-like_sf"/>
</dbReference>
<dbReference type="InterPro" id="IPR048825">
    <property type="entry name" value="C7_KAZAL"/>
</dbReference>
<dbReference type="InterPro" id="IPR036383">
    <property type="entry name" value="TSP1_rpt_sf"/>
</dbReference>
<dbReference type="InterPro" id="IPR000436">
    <property type="entry name" value="Sushi_SCR_CCP_dom"/>
</dbReference>
<dbReference type="GO" id="GO:0031640">
    <property type="term" value="P:killing of cells of another organism"/>
    <property type="evidence" value="ECO:0007669"/>
    <property type="project" value="UniProtKB-KW"/>
</dbReference>
<keyword evidence="6" id="KW-0245">EGF-like domain</keyword>
<feature type="compositionally biased region" description="Polar residues" evidence="26">
    <location>
        <begin position="503"/>
        <end position="522"/>
    </location>
</feature>
<keyword evidence="16" id="KW-0473">Membrane attack complex</keyword>
<comment type="subcellular location">
    <subcellularLocation>
        <location evidence="2">Secreted</location>
    </subcellularLocation>
    <subcellularLocation>
        <location evidence="1">Target cell membrane</location>
        <topology evidence="1">Multi-pass membrane protein</topology>
    </subcellularLocation>
</comment>
<evidence type="ECO:0000259" key="27">
    <source>
        <dbReference type="PROSITE" id="PS50923"/>
    </source>
</evidence>
<dbReference type="Ensembl" id="ENSMMOT00000001657.1">
    <property type="protein sequence ID" value="ENSMMOP00000001627.1"/>
    <property type="gene ID" value="ENSMMOG00000001362.1"/>
</dbReference>
<dbReference type="CDD" id="cd00112">
    <property type="entry name" value="LDLa"/>
    <property type="match status" value="1"/>
</dbReference>
<evidence type="ECO:0000256" key="7">
    <source>
        <dbReference type="ARBA" id="ARBA00022537"/>
    </source>
</evidence>
<evidence type="ECO:0000256" key="15">
    <source>
        <dbReference type="ARBA" id="ARBA00022875"/>
    </source>
</evidence>
<feature type="domain" description="Sushi" evidence="27">
    <location>
        <begin position="549"/>
        <end position="608"/>
    </location>
</feature>
<dbReference type="CDD" id="cd00033">
    <property type="entry name" value="CCP"/>
    <property type="match status" value="1"/>
</dbReference>
<keyword evidence="19" id="KW-0325">Glycoprotein</keyword>
<keyword evidence="20" id="KW-1053">Target membrane</keyword>
<evidence type="ECO:0000256" key="25">
    <source>
        <dbReference type="PROSITE-ProRule" id="PRU00302"/>
    </source>
</evidence>
<dbReference type="GO" id="GO:0005576">
    <property type="term" value="C:extracellular region"/>
    <property type="evidence" value="ECO:0007669"/>
    <property type="project" value="UniProtKB-SubCell"/>
</dbReference>
<dbReference type="Pfam" id="PF00084">
    <property type="entry name" value="Sushi"/>
    <property type="match status" value="1"/>
</dbReference>
<reference evidence="29" key="2">
    <citation type="submission" date="2025-09" db="UniProtKB">
        <authorList>
            <consortium name="Ensembl"/>
        </authorList>
    </citation>
    <scope>IDENTIFICATION</scope>
</reference>
<keyword evidence="18 25" id="KW-1015">Disulfide bond</keyword>
<keyword evidence="13" id="KW-0204">Cytolysis</keyword>
<dbReference type="GO" id="GO:0005579">
    <property type="term" value="C:membrane attack complex"/>
    <property type="evidence" value="ECO:0007669"/>
    <property type="project" value="UniProtKB-KW"/>
</dbReference>
<evidence type="ECO:0000256" key="3">
    <source>
        <dbReference type="ARBA" id="ARBA00009214"/>
    </source>
</evidence>
<proteinExistence type="inferred from homology"/>
<feature type="disulfide bond" evidence="25">
    <location>
        <begin position="579"/>
        <end position="606"/>
    </location>
</feature>
<name>A0A3Q3VSR5_MOLML</name>
<dbReference type="Pfam" id="PF21195">
    <property type="entry name" value="EGF_C8A_B_C6"/>
    <property type="match status" value="1"/>
</dbReference>
<protein>
    <recommendedName>
        <fullName evidence="21">Complement component C7</fullName>
    </recommendedName>
</protein>
<comment type="function">
    <text evidence="22">Component of the membrane attack complex (MAC), a multiprotein complex activated by the complement cascade, which inserts into a target cell membrane and forms a pore, leading to target cell membrane rupture and cell lysis. The MAC is initiated by proteolytic cleavage of C5 into complement C5b in response to the classical, alternative, lectin and GZMK complement pathways. The complement pathways consist in a cascade of proteins that leads to phagocytosis and breakdown of pathogens and signaling that strengthens the adaptive immune system. C7 serves as a membrane anchor. During MAC assembly, associates with C5b and C6 to form the C5b-7 complex, a key lipophilic precursor of the MAC complex, which associates with the outer leaflet and reduces the energy for membrane bending.</text>
</comment>
<feature type="disulfide bond" evidence="24">
    <location>
        <begin position="95"/>
        <end position="110"/>
    </location>
</feature>
<keyword evidence="8" id="KW-0399">Innate immunity</keyword>
<sequence>MVFLRALHNSFWLCSQRVNCQWGSYGPWSECDGCTKLQMRSRVIAVYAQFGGNHCYGSRTETRPCETTKGCPLEDGCGDRFRCRSGKCISQSLVCNGDQDCEEDGLDEHCPTQQHISCTKTTLPPNIEALGRGFDVVSESWKESVINTKSFGGQCRTIYSGVHNTIYRLPISTLQYSFMVKVQNDFSDEMFSSKWHYAKDIVRRETVSGTTKGFRNYDYHESYDTEKTQKLLVLKNDIEVAQFQSSSPQYLPVSEGLWKALVNLPSVYDYGAYRKVLERFGTHYVSEGSLGGSVKIVVKIDEETESYMSEDSLIIKCTKIERWILFIPISHETCDTDETDRSSTSATRKNNLKKVDVRGGGLQHIAALTSMSLDEPNKNREMYSNWAHSIQSFPDVTKQKVRPLYELVKEVQCAGVKKHYLRRAIEQYLSESAPCHCKPCRNNGMVFMDGDECKCICKPGTSGLACEHGTEVEGQQGVIHGSWTCWSVWSSCSGARRSRHRSCSNPSPQNGGQFCTGESSETSNCEDQDLLYLKTMEPQCFDQTLPASRQCKLPPALINGYILYPKDIYLVGSKVEYTCTNGFHLVGRNTIECTLDETWSSRPGLCSLSACKLDSLAEGVIASPLSAAYGIGASVTLSCPAGRQLLGEATVTCDPSLNFSPDPADIRCSPVIIPKPQITPMVQCEPWEKPSRGKCVCKIPFECSSSLEVCASTAARRKSVLLTVCKMHTLRCLGKDHEIVEDSSCTWPERNTTGCTNCHMWEACDDEANECRCKDSADCSTPEINVCVRVGDDAIAESQTMSECEAGLRRCKGETVSLVSILPCAS</sequence>
<comment type="similarity">
    <text evidence="3">Belongs to the complement C6/C7/C8/C9 family.</text>
</comment>
<dbReference type="PROSITE" id="PS00279">
    <property type="entry name" value="MACPF_1"/>
    <property type="match status" value="1"/>
</dbReference>
<dbReference type="Pfam" id="PF01823">
    <property type="entry name" value="MACPF"/>
    <property type="match status" value="1"/>
</dbReference>
<dbReference type="PANTHER" id="PTHR45742">
    <property type="entry name" value="COMPLEMENT COMPONENT C6"/>
    <property type="match status" value="1"/>
</dbReference>
<keyword evidence="10" id="KW-0812">Transmembrane</keyword>
<comment type="subunit">
    <text evidence="23">Monomer or dimer; as a C5b-7 complex it can also form multimeric rosettes. Component of the membrane attack complex (MAC), composed of complement C5b, C6, C7, C8A, C8B, C8G and multiple copies of the pore-forming subunit C9.</text>
</comment>
<dbReference type="AlphaFoldDB" id="A0A3Q3VSR5"/>
<dbReference type="Proteomes" id="UP000261620">
    <property type="component" value="Unplaced"/>
</dbReference>
<evidence type="ECO:0000256" key="23">
    <source>
        <dbReference type="ARBA" id="ARBA00093478"/>
    </source>
</evidence>
<dbReference type="PROSITE" id="PS51412">
    <property type="entry name" value="MACPF_2"/>
    <property type="match status" value="1"/>
</dbReference>
<dbReference type="InterPro" id="IPR001862">
    <property type="entry name" value="MAC_perforin"/>
</dbReference>
<dbReference type="InterPro" id="IPR035976">
    <property type="entry name" value="Sushi/SCR/CCP_sf"/>
</dbReference>
<evidence type="ECO:0000256" key="10">
    <source>
        <dbReference type="ARBA" id="ARBA00022692"/>
    </source>
</evidence>
<dbReference type="Pfam" id="PF00057">
    <property type="entry name" value="Ldl_recept_a"/>
    <property type="match status" value="1"/>
</dbReference>
<evidence type="ECO:0000256" key="20">
    <source>
        <dbReference type="ARBA" id="ARBA00023298"/>
    </source>
</evidence>
<dbReference type="InterPro" id="IPR000884">
    <property type="entry name" value="TSP1_rpt"/>
</dbReference>
<dbReference type="STRING" id="94237.ENSMMOP00000001627"/>
<evidence type="ECO:0000256" key="22">
    <source>
        <dbReference type="ARBA" id="ARBA00093281"/>
    </source>
</evidence>
<evidence type="ECO:0000256" key="11">
    <source>
        <dbReference type="ARBA" id="ARBA00022729"/>
    </source>
</evidence>
<evidence type="ECO:0000256" key="18">
    <source>
        <dbReference type="ARBA" id="ARBA00023157"/>
    </source>
</evidence>
<dbReference type="InterPro" id="IPR040729">
    <property type="entry name" value="Kazal_3"/>
</dbReference>
<dbReference type="Gene3D" id="3.30.60.30">
    <property type="match status" value="2"/>
</dbReference>
<dbReference type="Pfam" id="PF18434">
    <property type="entry name" value="Kazal_3"/>
    <property type="match status" value="1"/>
</dbReference>
<dbReference type="PROSITE" id="PS50923">
    <property type="entry name" value="SUSHI"/>
    <property type="match status" value="2"/>
</dbReference>
<evidence type="ECO:0000256" key="6">
    <source>
        <dbReference type="ARBA" id="ARBA00022536"/>
    </source>
</evidence>
<dbReference type="OMA" id="ADDSNCK"/>
<dbReference type="SMART" id="SM00457">
    <property type="entry name" value="MACPF"/>
    <property type="match status" value="1"/>
</dbReference>
<evidence type="ECO:0000256" key="17">
    <source>
        <dbReference type="ARBA" id="ARBA00023136"/>
    </source>
</evidence>
<dbReference type="InterPro" id="IPR003884">
    <property type="entry name" value="FacI_MAC"/>
</dbReference>
<dbReference type="SMART" id="SM00209">
    <property type="entry name" value="TSP1"/>
    <property type="match status" value="2"/>
</dbReference>
<dbReference type="InterPro" id="IPR020863">
    <property type="entry name" value="MACPF_CS"/>
</dbReference>
<dbReference type="Pfam" id="PF21330">
    <property type="entry name" value="Kazal_C7"/>
    <property type="match status" value="1"/>
</dbReference>
<dbReference type="Gene3D" id="4.10.400.10">
    <property type="entry name" value="Low-density Lipoprotein Receptor"/>
    <property type="match status" value="1"/>
</dbReference>
<evidence type="ECO:0000256" key="19">
    <source>
        <dbReference type="ARBA" id="ARBA00023180"/>
    </source>
</evidence>
<keyword evidence="5" id="KW-0964">Secreted</keyword>
<evidence type="ECO:0000256" key="2">
    <source>
        <dbReference type="ARBA" id="ARBA00004613"/>
    </source>
</evidence>
<keyword evidence="7" id="KW-1052">Target cell membrane</keyword>
<dbReference type="GO" id="GO:0045087">
    <property type="term" value="P:innate immune response"/>
    <property type="evidence" value="ECO:0007669"/>
    <property type="project" value="UniProtKB-KW"/>
</dbReference>
<dbReference type="SMART" id="SM00192">
    <property type="entry name" value="LDLa"/>
    <property type="match status" value="1"/>
</dbReference>
<evidence type="ECO:0000256" key="24">
    <source>
        <dbReference type="PROSITE-ProRule" id="PRU00124"/>
    </source>
</evidence>
<keyword evidence="30" id="KW-1185">Reference proteome</keyword>
<evidence type="ECO:0000256" key="13">
    <source>
        <dbReference type="ARBA" id="ARBA00022852"/>
    </source>
</evidence>
<feature type="domain" description="MACPF" evidence="28">
    <location>
        <begin position="114"/>
        <end position="436"/>
    </location>
</feature>
<evidence type="ECO:0000256" key="14">
    <source>
        <dbReference type="ARBA" id="ARBA00022859"/>
    </source>
</evidence>
<dbReference type="PROSITE" id="PS50068">
    <property type="entry name" value="LDLRA_2"/>
    <property type="match status" value="1"/>
</dbReference>
<evidence type="ECO:0000256" key="5">
    <source>
        <dbReference type="ARBA" id="ARBA00022525"/>
    </source>
</evidence>
<dbReference type="PANTHER" id="PTHR45742:SF2">
    <property type="entry name" value="COMPLEMENT COMPONENT C7"/>
    <property type="match status" value="1"/>
</dbReference>
<evidence type="ECO:0000256" key="8">
    <source>
        <dbReference type="ARBA" id="ARBA00022588"/>
    </source>
</evidence>
<dbReference type="InterPro" id="IPR020864">
    <property type="entry name" value="MACPF"/>
</dbReference>
<evidence type="ECO:0000256" key="21">
    <source>
        <dbReference type="ARBA" id="ARBA00073222"/>
    </source>
</evidence>
<dbReference type="GO" id="GO:0006958">
    <property type="term" value="P:complement activation, classical pathway"/>
    <property type="evidence" value="ECO:0007669"/>
    <property type="project" value="UniProtKB-KW"/>
</dbReference>
<dbReference type="Gene3D" id="2.20.100.10">
    <property type="entry name" value="Thrombospondin type-1 (TSP1) repeat"/>
    <property type="match status" value="2"/>
</dbReference>
<comment type="caution">
    <text evidence="25">Lacks conserved residue(s) required for the propagation of feature annotation.</text>
</comment>
<organism evidence="29 30">
    <name type="scientific">Mola mola</name>
    <name type="common">Ocean sunfish</name>
    <name type="synonym">Tetraodon mola</name>
    <dbReference type="NCBI Taxonomy" id="94237"/>
    <lineage>
        <taxon>Eukaryota</taxon>
        <taxon>Metazoa</taxon>
        <taxon>Chordata</taxon>
        <taxon>Craniata</taxon>
        <taxon>Vertebrata</taxon>
        <taxon>Euteleostomi</taxon>
        <taxon>Actinopterygii</taxon>
        <taxon>Neopterygii</taxon>
        <taxon>Teleostei</taxon>
        <taxon>Neoteleostei</taxon>
        <taxon>Acanthomorphata</taxon>
        <taxon>Eupercaria</taxon>
        <taxon>Tetraodontiformes</taxon>
        <taxon>Molidae</taxon>
        <taxon>Mola</taxon>
    </lineage>
</organism>
<evidence type="ECO:0000313" key="29">
    <source>
        <dbReference type="Ensembl" id="ENSMMOP00000001627.1"/>
    </source>
</evidence>
<dbReference type="PRINTS" id="PR00764">
    <property type="entry name" value="COMPLEMENTC9"/>
</dbReference>
<dbReference type="SMART" id="SM00032">
    <property type="entry name" value="CCP"/>
    <property type="match status" value="2"/>
</dbReference>
<dbReference type="PROSITE" id="PS50092">
    <property type="entry name" value="TSP1"/>
    <property type="match status" value="2"/>
</dbReference>
<keyword evidence="11" id="KW-0732">Signal</keyword>
<evidence type="ECO:0000256" key="12">
    <source>
        <dbReference type="ARBA" id="ARBA00022737"/>
    </source>
</evidence>
<evidence type="ECO:0000259" key="28">
    <source>
        <dbReference type="PROSITE" id="PS51412"/>
    </source>
</evidence>
<keyword evidence="9 25" id="KW-0768">Sushi</keyword>
<evidence type="ECO:0000256" key="26">
    <source>
        <dbReference type="SAM" id="MobiDB-lite"/>
    </source>
</evidence>
<dbReference type="Gene3D" id="2.10.70.10">
    <property type="entry name" value="Complement Module, domain 1"/>
    <property type="match status" value="2"/>
</dbReference>
<evidence type="ECO:0000256" key="4">
    <source>
        <dbReference type="ARBA" id="ARBA00022452"/>
    </source>
</evidence>
<dbReference type="InterPro" id="IPR002172">
    <property type="entry name" value="LDrepeatLR_classA_rpt"/>
</dbReference>
<keyword evidence="12" id="KW-0677">Repeat</keyword>
<evidence type="ECO:0000256" key="16">
    <source>
        <dbReference type="ARBA" id="ARBA00023058"/>
    </source>
</evidence>
<keyword evidence="4" id="KW-1134">Transmembrane beta strand</keyword>
<dbReference type="SUPFAM" id="SSF57535">
    <property type="entry name" value="Complement control module/SCR domain"/>
    <property type="match status" value="1"/>
</dbReference>
<evidence type="ECO:0000256" key="1">
    <source>
        <dbReference type="ARBA" id="ARBA00004276"/>
    </source>
</evidence>
<feature type="domain" description="Sushi" evidence="27">
    <location>
        <begin position="609"/>
        <end position="670"/>
    </location>
</feature>
<feature type="region of interest" description="Disordered" evidence="26">
    <location>
        <begin position="500"/>
        <end position="522"/>
    </location>
</feature>
<feature type="disulfide bond" evidence="24">
    <location>
        <begin position="83"/>
        <end position="101"/>
    </location>
</feature>